<reference evidence="1 2" key="2">
    <citation type="journal article" date="2022" name="Mol. Ecol. Resour.">
        <title>The genomes of chicory, endive, great burdock and yacon provide insights into Asteraceae paleo-polyploidization history and plant inulin production.</title>
        <authorList>
            <person name="Fan W."/>
            <person name="Wang S."/>
            <person name="Wang H."/>
            <person name="Wang A."/>
            <person name="Jiang F."/>
            <person name="Liu H."/>
            <person name="Zhao H."/>
            <person name="Xu D."/>
            <person name="Zhang Y."/>
        </authorList>
    </citation>
    <scope>NUCLEOTIDE SEQUENCE [LARGE SCALE GENOMIC DNA]</scope>
    <source>
        <strain evidence="2">cv. Niubang</strain>
    </source>
</reference>
<evidence type="ECO:0000313" key="1">
    <source>
        <dbReference type="EMBL" id="KAI3759265.1"/>
    </source>
</evidence>
<comment type="caution">
    <text evidence="1">The sequence shown here is derived from an EMBL/GenBank/DDBJ whole genome shotgun (WGS) entry which is preliminary data.</text>
</comment>
<keyword evidence="2" id="KW-1185">Reference proteome</keyword>
<proteinExistence type="predicted"/>
<accession>A0ACB9EKL0</accession>
<gene>
    <name evidence="1" type="ORF">L6452_06952</name>
</gene>
<name>A0ACB9EKL0_ARCLA</name>
<dbReference type="Proteomes" id="UP001055879">
    <property type="component" value="Linkage Group LG02"/>
</dbReference>
<protein>
    <submittedName>
        <fullName evidence="1">Uncharacterized protein</fullName>
    </submittedName>
</protein>
<reference evidence="2" key="1">
    <citation type="journal article" date="2022" name="Mol. Ecol. Resour.">
        <title>The genomes of chicory, endive, great burdock and yacon provide insights into Asteraceae palaeo-polyploidization history and plant inulin production.</title>
        <authorList>
            <person name="Fan W."/>
            <person name="Wang S."/>
            <person name="Wang H."/>
            <person name="Wang A."/>
            <person name="Jiang F."/>
            <person name="Liu H."/>
            <person name="Zhao H."/>
            <person name="Xu D."/>
            <person name="Zhang Y."/>
        </authorList>
    </citation>
    <scope>NUCLEOTIDE SEQUENCE [LARGE SCALE GENOMIC DNA]</scope>
    <source>
        <strain evidence="2">cv. Niubang</strain>
    </source>
</reference>
<dbReference type="EMBL" id="CM042048">
    <property type="protein sequence ID" value="KAI3759265.1"/>
    <property type="molecule type" value="Genomic_DNA"/>
</dbReference>
<evidence type="ECO:0000313" key="2">
    <source>
        <dbReference type="Proteomes" id="UP001055879"/>
    </source>
</evidence>
<sequence length="466" mass="49529">MDSPDLENIPPDLAEIFLENRKIVDAPVEFDSEVMIGSGNSFDGVNLSGKTSKSKVKEGSLIKEVLSSSLGSNVKSPISNSIRKSTPRKFSMKGAKLGAKEVESVINFVKSGFGNRIVKVSGVTGVKQKMEVDAMTDLAECLLWSGNVDFRKQNGGSDEKSVNIPVGKMENANSSMEHGVVNGEQGVNQKQPTVMIGTQSEMQSSSVNINVDTQADHGIGQRPKSVNNVSDKCFIVSDGMIGNKSGTDSVDINIPVDLVIGQRLKSDLQIADENNRAILSKIGMNNMESRGIGASGRGDHFFSFGNGTGAINNAKSDLKLANDNNNEIFSKIGMDNPGFFSFGRDVFTGRGGDKVIGSSSSGKGEHNFSFGSGTGAANEKGVVDTVKNNIPEVVMAESGEILTEKGIGAVKKNVNAWSSKGVTLADKIKGNTDNKIVLKYKAPIKLDDGRMAIRFSKEGVGIDDCM</sequence>
<organism evidence="1 2">
    <name type="scientific">Arctium lappa</name>
    <name type="common">Greater burdock</name>
    <name type="synonym">Lappa major</name>
    <dbReference type="NCBI Taxonomy" id="4217"/>
    <lineage>
        <taxon>Eukaryota</taxon>
        <taxon>Viridiplantae</taxon>
        <taxon>Streptophyta</taxon>
        <taxon>Embryophyta</taxon>
        <taxon>Tracheophyta</taxon>
        <taxon>Spermatophyta</taxon>
        <taxon>Magnoliopsida</taxon>
        <taxon>eudicotyledons</taxon>
        <taxon>Gunneridae</taxon>
        <taxon>Pentapetalae</taxon>
        <taxon>asterids</taxon>
        <taxon>campanulids</taxon>
        <taxon>Asterales</taxon>
        <taxon>Asteraceae</taxon>
        <taxon>Carduoideae</taxon>
        <taxon>Cardueae</taxon>
        <taxon>Arctiinae</taxon>
        <taxon>Arctium</taxon>
    </lineage>
</organism>